<dbReference type="InterPro" id="IPR050473">
    <property type="entry name" value="A2M/Complement_sys"/>
</dbReference>
<dbReference type="Gene3D" id="2.60.40.1940">
    <property type="match status" value="1"/>
</dbReference>
<dbReference type="InterPro" id="IPR002890">
    <property type="entry name" value="MG2"/>
</dbReference>
<evidence type="ECO:0000256" key="1">
    <source>
        <dbReference type="ARBA" id="ARBA00010952"/>
    </source>
</evidence>
<evidence type="ECO:0000256" key="5">
    <source>
        <dbReference type="ARBA" id="ARBA00023180"/>
    </source>
</evidence>
<comment type="similarity">
    <text evidence="1">Belongs to the protease inhibitor I39 (alpha-2-macroglobulin) family.</text>
</comment>
<evidence type="ECO:0000313" key="10">
    <source>
        <dbReference type="Proteomes" id="UP000694569"/>
    </source>
</evidence>
<evidence type="ECO:0000313" key="9">
    <source>
        <dbReference type="Ensembl" id="ENSLLEP00000038814.1"/>
    </source>
</evidence>
<evidence type="ECO:0000256" key="4">
    <source>
        <dbReference type="ARBA" id="ARBA00022900"/>
    </source>
</evidence>
<dbReference type="GeneTree" id="ENSGT00940000154904"/>
<keyword evidence="10" id="KW-1185">Reference proteome</keyword>
<evidence type="ECO:0008006" key="11">
    <source>
        <dbReference type="Google" id="ProtNLM"/>
    </source>
</evidence>
<dbReference type="AlphaFoldDB" id="A0A8C5QJU6"/>
<evidence type="ECO:0000256" key="2">
    <source>
        <dbReference type="ARBA" id="ARBA00022690"/>
    </source>
</evidence>
<dbReference type="Pfam" id="PF01835">
    <property type="entry name" value="MG2"/>
    <property type="match status" value="1"/>
</dbReference>
<proteinExistence type="inferred from homology"/>
<dbReference type="Proteomes" id="UP000694569">
    <property type="component" value="Unplaced"/>
</dbReference>
<evidence type="ECO:0000259" key="8">
    <source>
        <dbReference type="Pfam" id="PF17791"/>
    </source>
</evidence>
<dbReference type="InterPro" id="IPR041555">
    <property type="entry name" value="MG3"/>
</dbReference>
<protein>
    <recommendedName>
        <fullName evidence="11">Alpha-2-macroglobulin-like</fullName>
    </recommendedName>
</protein>
<name>A0A8C5QJU6_9ANUR</name>
<accession>A0A8C5QJU6</accession>
<dbReference type="PANTHER" id="PTHR11412:SF165">
    <property type="entry name" value="ALPHA-2-MACROGLOBULIN"/>
    <property type="match status" value="1"/>
</dbReference>
<dbReference type="FunFam" id="2.60.40.1930:FF:000001">
    <property type="entry name" value="CD109 isoform 3"/>
    <property type="match status" value="1"/>
</dbReference>
<feature type="domain" description="Macroglobulin" evidence="7">
    <location>
        <begin position="128"/>
        <end position="220"/>
    </location>
</feature>
<dbReference type="Gene3D" id="2.60.40.1930">
    <property type="match status" value="1"/>
</dbReference>
<evidence type="ECO:0000256" key="6">
    <source>
        <dbReference type="SAM" id="SignalP"/>
    </source>
</evidence>
<feature type="chain" id="PRO_5034162535" description="Alpha-2-macroglobulin-like" evidence="6">
    <location>
        <begin position="25"/>
        <end position="296"/>
    </location>
</feature>
<keyword evidence="3 6" id="KW-0732">Signal</keyword>
<dbReference type="Pfam" id="PF17791">
    <property type="entry name" value="MG3"/>
    <property type="match status" value="1"/>
</dbReference>
<dbReference type="Ensembl" id="ENSLLET00000040354.1">
    <property type="protein sequence ID" value="ENSLLEP00000038814.1"/>
    <property type="gene ID" value="ENSLLEG00000024637.1"/>
</dbReference>
<keyword evidence="4" id="KW-0722">Serine protease inhibitor</keyword>
<organism evidence="9 10">
    <name type="scientific">Leptobrachium leishanense</name>
    <name type="common">Leishan spiny toad</name>
    <dbReference type="NCBI Taxonomy" id="445787"/>
    <lineage>
        <taxon>Eukaryota</taxon>
        <taxon>Metazoa</taxon>
        <taxon>Chordata</taxon>
        <taxon>Craniata</taxon>
        <taxon>Vertebrata</taxon>
        <taxon>Euteleostomi</taxon>
        <taxon>Amphibia</taxon>
        <taxon>Batrachia</taxon>
        <taxon>Anura</taxon>
        <taxon>Pelobatoidea</taxon>
        <taxon>Megophryidae</taxon>
        <taxon>Leptobrachium</taxon>
    </lineage>
</organism>
<reference evidence="9" key="2">
    <citation type="submission" date="2025-09" db="UniProtKB">
        <authorList>
            <consortium name="Ensembl"/>
        </authorList>
    </citation>
    <scope>IDENTIFICATION</scope>
</reference>
<dbReference type="OrthoDB" id="9998011at2759"/>
<feature type="signal peptide" evidence="6">
    <location>
        <begin position="1"/>
        <end position="24"/>
    </location>
</feature>
<reference evidence="9" key="1">
    <citation type="submission" date="2025-08" db="UniProtKB">
        <authorList>
            <consortium name="Ensembl"/>
        </authorList>
    </citation>
    <scope>IDENTIFICATION</scope>
</reference>
<keyword evidence="5" id="KW-0325">Glycoprotein</keyword>
<dbReference type="GO" id="GO:0004867">
    <property type="term" value="F:serine-type endopeptidase inhibitor activity"/>
    <property type="evidence" value="ECO:0007669"/>
    <property type="project" value="UniProtKB-KW"/>
</dbReference>
<sequence length="296" mass="33379">MAARMWSSALTLCLLISALPGGEPAQPDPQYMMLVPTLIHGGQDAKLCFLLSHLNESISLSVTLELTNQNITLLDKEVTETDEDNCIAFQTPNIETSEVGFFALQADGDTLHFTKRRNVLLKLQQHLAFIQTDKAIYKPGQKVQFRIASLDENFLPVSEHFPVVFIENPQGNRIAQWLDVETHKGIVQESFQLTAEPIQGTYKVIASRNRGQRVEHVFSVEEYVLPKYEVQVKIPPILTIEDQEIQVTVCGKYTYGKPVLGLIKVRVCRKFQQSYTYCPGEEDAVCEELEHADDLA</sequence>
<keyword evidence="2" id="KW-0646">Protease inhibitor</keyword>
<feature type="domain" description="Macroglobulin" evidence="8">
    <location>
        <begin position="222"/>
        <end position="274"/>
    </location>
</feature>
<evidence type="ECO:0000259" key="7">
    <source>
        <dbReference type="Pfam" id="PF01835"/>
    </source>
</evidence>
<dbReference type="PANTHER" id="PTHR11412">
    <property type="entry name" value="MACROGLOBULIN / COMPLEMENT"/>
    <property type="match status" value="1"/>
</dbReference>
<evidence type="ECO:0000256" key="3">
    <source>
        <dbReference type="ARBA" id="ARBA00022729"/>
    </source>
</evidence>